<dbReference type="SUPFAM" id="SSF53474">
    <property type="entry name" value="alpha/beta-Hydrolases"/>
    <property type="match status" value="1"/>
</dbReference>
<organism evidence="2 3">
    <name type="scientific">Streptomyces vulcanius</name>
    <dbReference type="NCBI Taxonomy" id="1441876"/>
    <lineage>
        <taxon>Bacteria</taxon>
        <taxon>Bacillati</taxon>
        <taxon>Actinomycetota</taxon>
        <taxon>Actinomycetes</taxon>
        <taxon>Kitasatosporales</taxon>
        <taxon>Streptomycetaceae</taxon>
        <taxon>Streptomyces</taxon>
    </lineage>
</organism>
<name>A0ABV9B850_9ACTN</name>
<evidence type="ECO:0000313" key="2">
    <source>
        <dbReference type="EMBL" id="MFC4507312.1"/>
    </source>
</evidence>
<dbReference type="PANTHER" id="PTHR46438">
    <property type="entry name" value="ALPHA/BETA-HYDROLASES SUPERFAMILY PROTEIN"/>
    <property type="match status" value="1"/>
</dbReference>
<sequence length="322" mass="35868">MSRADTPVYYRDQQAWRDLQQFLPARLQLTDATAPEEEFWDWRGHRVHLDRYPNPEAKAKVILHHGVGTNGRQMSLILGAPLAGRGVETVALDNLGYGHTQVMPGTTPSYDDWVDLVVDFLAYEQSRDDRPIVLYGLSAGGMLTYHVAARTPRGSLAGIVGMTFLDQRVRQVRDETSHDIVSARLGAPFMGLMAKTPARSLKYPMGLASKMSALTNNTEALKVFRKDPTSAANWVSLRFLVSYLTYAPAVEPADFDACPVLLTQPAQDRWSPRHLSQPVLSRITKVPVDTVMLDKAGHYPLEEPGLQQMEDAIVDFLTTYAT</sequence>
<dbReference type="Gene3D" id="3.40.50.1820">
    <property type="entry name" value="alpha/beta hydrolase"/>
    <property type="match status" value="1"/>
</dbReference>
<dbReference type="InterPro" id="IPR029058">
    <property type="entry name" value="AB_hydrolase_fold"/>
</dbReference>
<feature type="domain" description="AB hydrolase-1" evidence="1">
    <location>
        <begin position="61"/>
        <end position="304"/>
    </location>
</feature>
<dbReference type="GO" id="GO:0016787">
    <property type="term" value="F:hydrolase activity"/>
    <property type="evidence" value="ECO:0007669"/>
    <property type="project" value="UniProtKB-KW"/>
</dbReference>
<protein>
    <submittedName>
        <fullName evidence="2">Alpha/beta hydrolase</fullName>
    </submittedName>
</protein>
<accession>A0ABV9B850</accession>
<reference evidence="3" key="1">
    <citation type="journal article" date="2019" name="Int. J. Syst. Evol. Microbiol.">
        <title>The Global Catalogue of Microorganisms (GCM) 10K type strain sequencing project: providing services to taxonomists for standard genome sequencing and annotation.</title>
        <authorList>
            <consortium name="The Broad Institute Genomics Platform"/>
            <consortium name="The Broad Institute Genome Sequencing Center for Infectious Disease"/>
            <person name="Wu L."/>
            <person name="Ma J."/>
        </authorList>
    </citation>
    <scope>NUCLEOTIDE SEQUENCE [LARGE SCALE GENOMIC DNA]</scope>
    <source>
        <strain evidence="3">CGMCC 4.7177</strain>
    </source>
</reference>
<keyword evidence="2" id="KW-0378">Hydrolase</keyword>
<dbReference type="Proteomes" id="UP001595839">
    <property type="component" value="Unassembled WGS sequence"/>
</dbReference>
<comment type="caution">
    <text evidence="2">The sequence shown here is derived from an EMBL/GenBank/DDBJ whole genome shotgun (WGS) entry which is preliminary data.</text>
</comment>
<dbReference type="InterPro" id="IPR000073">
    <property type="entry name" value="AB_hydrolase_1"/>
</dbReference>
<evidence type="ECO:0000259" key="1">
    <source>
        <dbReference type="Pfam" id="PF12697"/>
    </source>
</evidence>
<dbReference type="RefSeq" id="WP_381181870.1">
    <property type="nucleotide sequence ID" value="NZ_JBHSFK010000054.1"/>
</dbReference>
<keyword evidence="3" id="KW-1185">Reference proteome</keyword>
<dbReference type="Pfam" id="PF12697">
    <property type="entry name" value="Abhydrolase_6"/>
    <property type="match status" value="1"/>
</dbReference>
<proteinExistence type="predicted"/>
<evidence type="ECO:0000313" key="3">
    <source>
        <dbReference type="Proteomes" id="UP001595839"/>
    </source>
</evidence>
<gene>
    <name evidence="2" type="ORF">ACFPIH_49240</name>
</gene>
<dbReference type="EMBL" id="JBHSFK010000054">
    <property type="protein sequence ID" value="MFC4507312.1"/>
    <property type="molecule type" value="Genomic_DNA"/>
</dbReference>